<evidence type="ECO:0000256" key="3">
    <source>
        <dbReference type="ARBA" id="ARBA00022691"/>
    </source>
</evidence>
<dbReference type="SUPFAM" id="SSF102114">
    <property type="entry name" value="Radical SAM enzymes"/>
    <property type="match status" value="1"/>
</dbReference>
<comment type="caution">
    <text evidence="8">The sequence shown here is derived from an EMBL/GenBank/DDBJ whole genome shotgun (WGS) entry which is preliminary data.</text>
</comment>
<protein>
    <recommendedName>
        <fullName evidence="7">Radical SAM core domain-containing protein</fullName>
    </recommendedName>
</protein>
<dbReference type="PANTHER" id="PTHR43787">
    <property type="entry name" value="FEMO COFACTOR BIOSYNTHESIS PROTEIN NIFB-RELATED"/>
    <property type="match status" value="1"/>
</dbReference>
<keyword evidence="2" id="KW-0004">4Fe-4S</keyword>
<dbReference type="EMBL" id="BARS01041706">
    <property type="protein sequence ID" value="GAG35150.1"/>
    <property type="molecule type" value="Genomic_DNA"/>
</dbReference>
<dbReference type="InterPro" id="IPR013785">
    <property type="entry name" value="Aldolase_TIM"/>
</dbReference>
<feature type="domain" description="Radical SAM core" evidence="7">
    <location>
        <begin position="61"/>
        <end position="252"/>
    </location>
</feature>
<gene>
    <name evidence="8" type="ORF">S01H1_63384</name>
</gene>
<dbReference type="PANTHER" id="PTHR43787:SF3">
    <property type="entry name" value="ARYLSULFATASE REGULATORY PROTEIN"/>
    <property type="match status" value="1"/>
</dbReference>
<evidence type="ECO:0000256" key="5">
    <source>
        <dbReference type="ARBA" id="ARBA00023004"/>
    </source>
</evidence>
<evidence type="ECO:0000313" key="8">
    <source>
        <dbReference type="EMBL" id="GAG35150.1"/>
    </source>
</evidence>
<dbReference type="AlphaFoldDB" id="X0WWT9"/>
<reference evidence="8" key="1">
    <citation type="journal article" date="2014" name="Front. Microbiol.">
        <title>High frequency of phylogenetically diverse reductive dehalogenase-homologous genes in deep subseafloor sedimentary metagenomes.</title>
        <authorList>
            <person name="Kawai M."/>
            <person name="Futagami T."/>
            <person name="Toyoda A."/>
            <person name="Takaki Y."/>
            <person name="Nishi S."/>
            <person name="Hori S."/>
            <person name="Arai W."/>
            <person name="Tsubouchi T."/>
            <person name="Morono Y."/>
            <person name="Uchiyama I."/>
            <person name="Ito T."/>
            <person name="Fujiyama A."/>
            <person name="Inagaki F."/>
            <person name="Takami H."/>
        </authorList>
    </citation>
    <scope>NUCLEOTIDE SEQUENCE</scope>
    <source>
        <strain evidence="8">Expedition CK06-06</strain>
    </source>
</reference>
<sequence length="252" mass="28211">QDYLLFFSTKKASKILLKRETFRSIEKGTLSPSDETLLSMLGMIVDDRQAERRAMLSFMDKLNAKSTGLSLMVVLNLDCNFACTYCYEGDMKGKHYMSDDVADRLIGFVKEKFTDDKKSLIIDFYGGEPLLSAGLIKRISQGLKSFTEAKGATYEFTLVTNGSLFARWVAQALVPLGLKSVKITLDGPPEIHDKCRPFKSGAGSFHTIVKNIAETWDLVKIGIGGNFERTNYEKFVLLLDYLAKEGLTPDRI</sequence>
<keyword evidence="6" id="KW-0411">Iron-sulfur</keyword>
<evidence type="ECO:0000256" key="2">
    <source>
        <dbReference type="ARBA" id="ARBA00022485"/>
    </source>
</evidence>
<dbReference type="Pfam" id="PF04055">
    <property type="entry name" value="Radical_SAM"/>
    <property type="match status" value="1"/>
</dbReference>
<evidence type="ECO:0000256" key="4">
    <source>
        <dbReference type="ARBA" id="ARBA00022723"/>
    </source>
</evidence>
<comment type="cofactor">
    <cofactor evidence="1">
        <name>[4Fe-4S] cluster</name>
        <dbReference type="ChEBI" id="CHEBI:49883"/>
    </cofactor>
</comment>
<proteinExistence type="predicted"/>
<dbReference type="UniPathway" id="UPA00782"/>
<feature type="non-terminal residue" evidence="8">
    <location>
        <position position="1"/>
    </location>
</feature>
<dbReference type="InterPro" id="IPR058240">
    <property type="entry name" value="rSAM_sf"/>
</dbReference>
<evidence type="ECO:0000259" key="7">
    <source>
        <dbReference type="PROSITE" id="PS51918"/>
    </source>
</evidence>
<name>X0WWT9_9ZZZZ</name>
<organism evidence="8">
    <name type="scientific">marine sediment metagenome</name>
    <dbReference type="NCBI Taxonomy" id="412755"/>
    <lineage>
        <taxon>unclassified sequences</taxon>
        <taxon>metagenomes</taxon>
        <taxon>ecological metagenomes</taxon>
    </lineage>
</organism>
<dbReference type="GO" id="GO:0051539">
    <property type="term" value="F:4 iron, 4 sulfur cluster binding"/>
    <property type="evidence" value="ECO:0007669"/>
    <property type="project" value="UniProtKB-KW"/>
</dbReference>
<dbReference type="PROSITE" id="PS51918">
    <property type="entry name" value="RADICAL_SAM"/>
    <property type="match status" value="1"/>
</dbReference>
<keyword evidence="4" id="KW-0479">Metal-binding</keyword>
<dbReference type="GO" id="GO:0003824">
    <property type="term" value="F:catalytic activity"/>
    <property type="evidence" value="ECO:0007669"/>
    <property type="project" value="InterPro"/>
</dbReference>
<dbReference type="SFLD" id="SFLDG01067">
    <property type="entry name" value="SPASM/twitch_domain_containing"/>
    <property type="match status" value="1"/>
</dbReference>
<dbReference type="Gene3D" id="3.20.20.70">
    <property type="entry name" value="Aldolase class I"/>
    <property type="match status" value="1"/>
</dbReference>
<evidence type="ECO:0000256" key="1">
    <source>
        <dbReference type="ARBA" id="ARBA00001966"/>
    </source>
</evidence>
<dbReference type="SFLD" id="SFLDS00029">
    <property type="entry name" value="Radical_SAM"/>
    <property type="match status" value="1"/>
</dbReference>
<dbReference type="InterPro" id="IPR007197">
    <property type="entry name" value="rSAM"/>
</dbReference>
<dbReference type="GO" id="GO:0046872">
    <property type="term" value="F:metal ion binding"/>
    <property type="evidence" value="ECO:0007669"/>
    <property type="project" value="UniProtKB-KW"/>
</dbReference>
<keyword evidence="5" id="KW-0408">Iron</keyword>
<keyword evidence="3" id="KW-0949">S-adenosyl-L-methionine</keyword>
<dbReference type="CDD" id="cd01335">
    <property type="entry name" value="Radical_SAM"/>
    <property type="match status" value="1"/>
</dbReference>
<evidence type="ECO:0000256" key="6">
    <source>
        <dbReference type="ARBA" id="ARBA00023014"/>
    </source>
</evidence>
<feature type="non-terminal residue" evidence="8">
    <location>
        <position position="252"/>
    </location>
</feature>
<accession>X0WWT9</accession>